<dbReference type="OrthoDB" id="9808602at2"/>
<organism evidence="9 10">
    <name type="scientific">Sinomonas atrocyanea</name>
    <dbReference type="NCBI Taxonomy" id="37927"/>
    <lineage>
        <taxon>Bacteria</taxon>
        <taxon>Bacillati</taxon>
        <taxon>Actinomycetota</taxon>
        <taxon>Actinomycetes</taxon>
        <taxon>Micrococcales</taxon>
        <taxon>Micrococcaceae</taxon>
        <taxon>Sinomonas</taxon>
    </lineage>
</organism>
<evidence type="ECO:0000259" key="8">
    <source>
        <dbReference type="Pfam" id="PF02397"/>
    </source>
</evidence>
<dbReference type="InterPro" id="IPR003362">
    <property type="entry name" value="Bact_transf"/>
</dbReference>
<dbReference type="NCBIfam" id="TIGR03025">
    <property type="entry name" value="EPS_sugtrans"/>
    <property type="match status" value="1"/>
</dbReference>
<keyword evidence="3 9" id="KW-0808">Transferase</keyword>
<accession>A0A127A015</accession>
<dbReference type="GO" id="GO:0016780">
    <property type="term" value="F:phosphotransferase activity, for other substituted phosphate groups"/>
    <property type="evidence" value="ECO:0007669"/>
    <property type="project" value="TreeGrafter"/>
</dbReference>
<dbReference type="RefSeq" id="WP_084249383.1">
    <property type="nucleotide sequence ID" value="NZ_BJMO01000030.1"/>
</dbReference>
<feature type="transmembrane region" description="Helical" evidence="7">
    <location>
        <begin position="324"/>
        <end position="345"/>
    </location>
</feature>
<evidence type="ECO:0000256" key="1">
    <source>
        <dbReference type="ARBA" id="ARBA00004141"/>
    </source>
</evidence>
<sequence>MSVGAQQGSAGFEPTRARGLAERIGASALGLRLRRDLSAAEARMARSARAQGWAHRYARFLRVTDALVALAAGTLGLLVMNPPPGPAAALVAFILVWPFALGLSGSRDTSVLGIGVDEYRRVISATMQLFALVAVVVVLTDGVLSARLWALVLGTGSAGLLATRSLSRRWLHRQRQSGMYLTPAVVVGEPEDVRYVVRRISAGEGAPYNVLGAILPGGRRGQSLTVDGVRLPVLSSTDDVVRTVATKKAGAVIVAGPVPGGNQYVRELGWNLEEHDAELVLASSLTNVAGPRIHFRPVPGLPLMEVDLPRYSGTKHVVKRCADLVLATAAVIVLAPVLAVLALIVRLDSPGPVLFRQERIGKDGTPFTMFKFRSMATDAEARLAALTEANEGAGVLFKMKDDPRVTRCGAWMRRYSLDELPQFLNVLRGEMSLVGPRPPLAREVGGYERYTHRRMLIKPGITGLWQISGRSDLEWDDAVRLDLYYVENWSLTGDLMILWRTLRAVVSPTGAY</sequence>
<gene>
    <name evidence="9" type="ORF">SA2016_1477</name>
</gene>
<dbReference type="Proteomes" id="UP000070134">
    <property type="component" value="Chromosome"/>
</dbReference>
<evidence type="ECO:0000256" key="4">
    <source>
        <dbReference type="ARBA" id="ARBA00022692"/>
    </source>
</evidence>
<evidence type="ECO:0000313" key="9">
    <source>
        <dbReference type="EMBL" id="AMM32154.1"/>
    </source>
</evidence>
<dbReference type="AlphaFoldDB" id="A0A127A015"/>
<evidence type="ECO:0000256" key="3">
    <source>
        <dbReference type="ARBA" id="ARBA00022679"/>
    </source>
</evidence>
<dbReference type="InterPro" id="IPR017475">
    <property type="entry name" value="EPS_sugar_tfrase"/>
</dbReference>
<evidence type="ECO:0000256" key="5">
    <source>
        <dbReference type="ARBA" id="ARBA00022989"/>
    </source>
</evidence>
<dbReference type="STRING" id="37927.SA2016_1477"/>
<feature type="transmembrane region" description="Helical" evidence="7">
    <location>
        <begin position="122"/>
        <end position="140"/>
    </location>
</feature>
<dbReference type="Pfam" id="PF02397">
    <property type="entry name" value="Bac_transf"/>
    <property type="match status" value="1"/>
</dbReference>
<keyword evidence="10" id="KW-1185">Reference proteome</keyword>
<keyword evidence="5 7" id="KW-1133">Transmembrane helix</keyword>
<dbReference type="PANTHER" id="PTHR30576:SF10">
    <property type="entry name" value="SLL5057 PROTEIN"/>
    <property type="match status" value="1"/>
</dbReference>
<dbReference type="KEGG" id="satk:SA2016_1477"/>
<evidence type="ECO:0000313" key="10">
    <source>
        <dbReference type="Proteomes" id="UP000070134"/>
    </source>
</evidence>
<name>A0A127A015_9MICC</name>
<dbReference type="GO" id="GO:0016020">
    <property type="term" value="C:membrane"/>
    <property type="evidence" value="ECO:0007669"/>
    <property type="project" value="UniProtKB-SubCell"/>
</dbReference>
<evidence type="ECO:0000256" key="7">
    <source>
        <dbReference type="SAM" id="Phobius"/>
    </source>
</evidence>
<keyword evidence="4 7" id="KW-0812">Transmembrane</keyword>
<dbReference type="PANTHER" id="PTHR30576">
    <property type="entry name" value="COLANIC BIOSYNTHESIS UDP-GLUCOSE LIPID CARRIER TRANSFERASE"/>
    <property type="match status" value="1"/>
</dbReference>
<feature type="transmembrane region" description="Helical" evidence="7">
    <location>
        <begin position="85"/>
        <end position="101"/>
    </location>
</feature>
<dbReference type="EMBL" id="CP014518">
    <property type="protein sequence ID" value="AMM32154.1"/>
    <property type="molecule type" value="Genomic_DNA"/>
</dbReference>
<feature type="transmembrane region" description="Helical" evidence="7">
    <location>
        <begin position="60"/>
        <end position="79"/>
    </location>
</feature>
<evidence type="ECO:0000256" key="2">
    <source>
        <dbReference type="ARBA" id="ARBA00006464"/>
    </source>
</evidence>
<feature type="domain" description="Bacterial sugar transferase" evidence="8">
    <location>
        <begin position="319"/>
        <end position="506"/>
    </location>
</feature>
<protein>
    <submittedName>
        <fullName evidence="9">Exopolysaccharide biosynthesis polyprenyl glycosylphosphotransferase family protein</fullName>
    </submittedName>
</protein>
<comment type="subcellular location">
    <subcellularLocation>
        <location evidence="1">Membrane</location>
        <topology evidence="1">Multi-pass membrane protein</topology>
    </subcellularLocation>
</comment>
<feature type="transmembrane region" description="Helical" evidence="7">
    <location>
        <begin position="146"/>
        <end position="166"/>
    </location>
</feature>
<proteinExistence type="inferred from homology"/>
<dbReference type="PATRIC" id="fig|37927.3.peg.1525"/>
<comment type="similarity">
    <text evidence="2">Belongs to the bacterial sugar transferase family.</text>
</comment>
<reference evidence="9 10" key="1">
    <citation type="submission" date="2016-02" db="EMBL/GenBank/DDBJ databases">
        <title>Complete genome of Sinomonas atrocyanea KCTC 3377.</title>
        <authorList>
            <person name="Kim K.M."/>
        </authorList>
    </citation>
    <scope>NUCLEOTIDE SEQUENCE [LARGE SCALE GENOMIC DNA]</scope>
    <source>
        <strain evidence="9 10">KCTC 3377</strain>
    </source>
</reference>
<evidence type="ECO:0000256" key="6">
    <source>
        <dbReference type="ARBA" id="ARBA00023136"/>
    </source>
</evidence>
<keyword evidence="6 7" id="KW-0472">Membrane</keyword>